<feature type="region of interest" description="Disordered" evidence="1">
    <location>
        <begin position="342"/>
        <end position="375"/>
    </location>
</feature>
<feature type="compositionally biased region" description="Polar residues" evidence="1">
    <location>
        <begin position="598"/>
        <end position="610"/>
    </location>
</feature>
<feature type="compositionally biased region" description="Low complexity" evidence="1">
    <location>
        <begin position="101"/>
        <end position="121"/>
    </location>
</feature>
<dbReference type="Proteomes" id="UP000784294">
    <property type="component" value="Unassembled WGS sequence"/>
</dbReference>
<feature type="region of interest" description="Disordered" evidence="1">
    <location>
        <begin position="387"/>
        <end position="414"/>
    </location>
</feature>
<evidence type="ECO:0000313" key="2">
    <source>
        <dbReference type="EMBL" id="VEL10333.1"/>
    </source>
</evidence>
<organism evidence="2 3">
    <name type="scientific">Protopolystoma xenopodis</name>
    <dbReference type="NCBI Taxonomy" id="117903"/>
    <lineage>
        <taxon>Eukaryota</taxon>
        <taxon>Metazoa</taxon>
        <taxon>Spiralia</taxon>
        <taxon>Lophotrochozoa</taxon>
        <taxon>Platyhelminthes</taxon>
        <taxon>Monogenea</taxon>
        <taxon>Polyopisthocotylea</taxon>
        <taxon>Polystomatidea</taxon>
        <taxon>Polystomatidae</taxon>
        <taxon>Protopolystoma</taxon>
    </lineage>
</organism>
<feature type="compositionally biased region" description="Polar residues" evidence="1">
    <location>
        <begin position="20"/>
        <end position="57"/>
    </location>
</feature>
<feature type="compositionally biased region" description="Basic and acidic residues" evidence="1">
    <location>
        <begin position="702"/>
        <end position="735"/>
    </location>
</feature>
<feature type="compositionally biased region" description="Low complexity" evidence="1">
    <location>
        <begin position="349"/>
        <end position="360"/>
    </location>
</feature>
<feature type="region of interest" description="Disordered" evidence="1">
    <location>
        <begin position="483"/>
        <end position="797"/>
    </location>
</feature>
<dbReference type="AlphaFoldDB" id="A0A3S4ZFR2"/>
<reference evidence="2" key="1">
    <citation type="submission" date="2018-11" db="EMBL/GenBank/DDBJ databases">
        <authorList>
            <consortium name="Pathogen Informatics"/>
        </authorList>
    </citation>
    <scope>NUCLEOTIDE SEQUENCE</scope>
</reference>
<gene>
    <name evidence="2" type="ORF">PXEA_LOCUS3773</name>
</gene>
<feature type="region of interest" description="Disordered" evidence="1">
    <location>
        <begin position="187"/>
        <end position="207"/>
    </location>
</feature>
<feature type="region of interest" description="Disordered" evidence="1">
    <location>
        <begin position="221"/>
        <end position="244"/>
    </location>
</feature>
<proteinExistence type="predicted"/>
<feature type="compositionally biased region" description="Pro residues" evidence="1">
    <location>
        <begin position="525"/>
        <end position="549"/>
    </location>
</feature>
<comment type="caution">
    <text evidence="2">The sequence shown here is derived from an EMBL/GenBank/DDBJ whole genome shotgun (WGS) entry which is preliminary data.</text>
</comment>
<protein>
    <submittedName>
        <fullName evidence="2">Uncharacterized protein</fullName>
    </submittedName>
</protein>
<feature type="compositionally biased region" description="Low complexity" evidence="1">
    <location>
        <begin position="387"/>
        <end position="401"/>
    </location>
</feature>
<evidence type="ECO:0000256" key="1">
    <source>
        <dbReference type="SAM" id="MobiDB-lite"/>
    </source>
</evidence>
<sequence length="797" mass="83404">MTGNSVRARGLHESRAFKRPSTSGFFGQASTSETGSLITPSRQQLSPSGRLPSPSTKQHQQHHHNNHYSPLDQHSHHTPQNPRMNQLHHHHHHHPPPPHPHQNQQQHHTFQPHQLPLLQPPDGEEEREEETENETEPNTPPNVGHSSSLGPNGAGGFRESVNLLNAIPNSTGFAFPVYPSSAFLASSSSTTASSSSAPSLSVNSLTSPHSSFNLTSSNIFPTSSSPSASTPNTPSSHSSSMPTPLPSAHLLPQFDPGLLFNSALLPPWLYNASRGCMSSLSVGATAAAAAAAAAASTNSGANGLMSPTASSLIHLFSKPGDLAAKVTPSLDAIAQTLQQAGIRSANRTPASPASQHASSLQPPPPPPLNASSSSGLKNFSNNLTASIPSTSATASKSQTSKIPRSNHSRSEETASLLQSPAAFGSHNFLAAFLACLQKSAARSRHADSLEVNSLHNGLDAASSLEDCSGGSLLSLATVSEATDTSEPARQLNPFSTGLSFTSSGSHHLPSDTFQLGQFSCHPPASSLPPPPAPPLSLPPLPPPPPPPASVPATLPSSACSIRSSPSNSFSISALTAGSSSSPEPVSSPPGSPSRLSARHQTSTTSPNCLTPFSVPGLSESLAEAEANSQPGSLDVSPQVPVHPSDSPNLAFCSSSPETNSRSHHPRHNHQDQRQQKLLDISADSEAITPPRIETIPSASSTEQRHKVIKLEGQIKEKDIKEAKEGTDRKDAEQRSPSRGRYGGAFGIHIGLKRALEGNLSKNENAADEEDEEARSPNSSTQAPPILSPVQAEGKPIE</sequence>
<accession>A0A3S4ZFR2</accession>
<feature type="compositionally biased region" description="Basic residues" evidence="1">
    <location>
        <begin position="86"/>
        <end position="96"/>
    </location>
</feature>
<evidence type="ECO:0000313" key="3">
    <source>
        <dbReference type="Proteomes" id="UP000784294"/>
    </source>
</evidence>
<feature type="compositionally biased region" description="Acidic residues" evidence="1">
    <location>
        <begin position="122"/>
        <end position="135"/>
    </location>
</feature>
<feature type="region of interest" description="Disordered" evidence="1">
    <location>
        <begin position="1"/>
        <end position="155"/>
    </location>
</feature>
<feature type="compositionally biased region" description="Low complexity" evidence="1">
    <location>
        <begin position="494"/>
        <end position="507"/>
    </location>
</feature>
<feature type="compositionally biased region" description="Low complexity" evidence="1">
    <location>
        <begin position="221"/>
        <end position="242"/>
    </location>
</feature>
<dbReference type="EMBL" id="CAAALY010008709">
    <property type="protein sequence ID" value="VEL10333.1"/>
    <property type="molecule type" value="Genomic_DNA"/>
</dbReference>
<keyword evidence="3" id="KW-1185">Reference proteome</keyword>
<feature type="compositionally biased region" description="Polar residues" evidence="1">
    <location>
        <begin position="645"/>
        <end position="659"/>
    </location>
</feature>
<name>A0A3S4ZFR2_9PLAT</name>
<feature type="compositionally biased region" description="Low complexity" evidence="1">
    <location>
        <begin position="550"/>
        <end position="584"/>
    </location>
</feature>